<feature type="non-terminal residue" evidence="2">
    <location>
        <position position="121"/>
    </location>
</feature>
<keyword evidence="1" id="KW-0472">Membrane</keyword>
<sequence length="121" mass="13667">MFKSYHAYYLTTIIILISRHDAPPSFPISKVSIKRRPAPRFRHNTFLPKLICLFHFCFYCSLHFISLQENQPKSKMGAEKVSMNIVVVGQVQSAKAIKTVAKAAPATSQLMFSPVIVVTIK</sequence>
<gene>
    <name evidence="2" type="ORF">FWK35_00002183</name>
</gene>
<dbReference type="OrthoDB" id="6620481at2759"/>
<name>A0A6G0Z7W7_APHCR</name>
<comment type="caution">
    <text evidence="2">The sequence shown here is derived from an EMBL/GenBank/DDBJ whole genome shotgun (WGS) entry which is preliminary data.</text>
</comment>
<reference evidence="2 3" key="1">
    <citation type="submission" date="2019-08" db="EMBL/GenBank/DDBJ databases">
        <title>Whole genome of Aphis craccivora.</title>
        <authorList>
            <person name="Voronova N.V."/>
            <person name="Shulinski R.S."/>
            <person name="Bandarenka Y.V."/>
            <person name="Zhorov D.G."/>
            <person name="Warner D."/>
        </authorList>
    </citation>
    <scope>NUCLEOTIDE SEQUENCE [LARGE SCALE GENOMIC DNA]</scope>
    <source>
        <strain evidence="2">180601</strain>
        <tissue evidence="2">Whole Body</tissue>
    </source>
</reference>
<accession>A0A6G0Z7W7</accession>
<feature type="transmembrane region" description="Helical" evidence="1">
    <location>
        <begin position="46"/>
        <end position="67"/>
    </location>
</feature>
<evidence type="ECO:0000313" key="3">
    <source>
        <dbReference type="Proteomes" id="UP000478052"/>
    </source>
</evidence>
<keyword evidence="1" id="KW-0812">Transmembrane</keyword>
<dbReference type="Proteomes" id="UP000478052">
    <property type="component" value="Unassembled WGS sequence"/>
</dbReference>
<protein>
    <submittedName>
        <fullName evidence="2">Uncharacterized protein</fullName>
    </submittedName>
</protein>
<evidence type="ECO:0000313" key="2">
    <source>
        <dbReference type="EMBL" id="KAF0766623.1"/>
    </source>
</evidence>
<proteinExistence type="predicted"/>
<dbReference type="AlphaFoldDB" id="A0A6G0Z7W7"/>
<dbReference type="EMBL" id="VUJU01001150">
    <property type="protein sequence ID" value="KAF0766623.1"/>
    <property type="molecule type" value="Genomic_DNA"/>
</dbReference>
<keyword evidence="1" id="KW-1133">Transmembrane helix</keyword>
<organism evidence="2 3">
    <name type="scientific">Aphis craccivora</name>
    <name type="common">Cowpea aphid</name>
    <dbReference type="NCBI Taxonomy" id="307492"/>
    <lineage>
        <taxon>Eukaryota</taxon>
        <taxon>Metazoa</taxon>
        <taxon>Ecdysozoa</taxon>
        <taxon>Arthropoda</taxon>
        <taxon>Hexapoda</taxon>
        <taxon>Insecta</taxon>
        <taxon>Pterygota</taxon>
        <taxon>Neoptera</taxon>
        <taxon>Paraneoptera</taxon>
        <taxon>Hemiptera</taxon>
        <taxon>Sternorrhyncha</taxon>
        <taxon>Aphidomorpha</taxon>
        <taxon>Aphidoidea</taxon>
        <taxon>Aphididae</taxon>
        <taxon>Aphidini</taxon>
        <taxon>Aphis</taxon>
        <taxon>Aphis</taxon>
    </lineage>
</organism>
<evidence type="ECO:0000256" key="1">
    <source>
        <dbReference type="SAM" id="Phobius"/>
    </source>
</evidence>
<keyword evidence="3" id="KW-1185">Reference proteome</keyword>